<dbReference type="InterPro" id="IPR002750">
    <property type="entry name" value="CobE/GbiG_C"/>
</dbReference>
<dbReference type="Proteomes" id="UP000018454">
    <property type="component" value="Unassembled WGS sequence"/>
</dbReference>
<protein>
    <submittedName>
        <fullName evidence="2">Cobalamin</fullName>
    </submittedName>
</protein>
<accession>F1YVW7</accession>
<comment type="caution">
    <text evidence="2">The sequence shown here is derived from an EMBL/GenBank/DDBJ whole genome shotgun (WGS) entry which is preliminary data.</text>
</comment>
<dbReference type="InterPro" id="IPR036518">
    <property type="entry name" value="CobE/GbiG_C_sf"/>
</dbReference>
<sequence>MDCTKARHRMIFLGMGWNSRAILAQAQACIELALARQFGKELSALAVPAFRHTENLPLQAAKWLDIRIIWVELAVMQQMNAQCQTVSARSMQHTGVASVSEACALVAAGPQGKLIVPRCSMSGVTCAVAEGDI</sequence>
<gene>
    <name evidence="2" type="ORF">APO_2373</name>
</gene>
<dbReference type="GO" id="GO:0009236">
    <property type="term" value="P:cobalamin biosynthetic process"/>
    <property type="evidence" value="ECO:0007669"/>
    <property type="project" value="InterPro"/>
</dbReference>
<dbReference type="AlphaFoldDB" id="F1YVW7"/>
<evidence type="ECO:0000259" key="1">
    <source>
        <dbReference type="Pfam" id="PF01890"/>
    </source>
</evidence>
<evidence type="ECO:0000313" key="3">
    <source>
        <dbReference type="Proteomes" id="UP000018454"/>
    </source>
</evidence>
<dbReference type="SUPFAM" id="SSF159664">
    <property type="entry name" value="CobE/GbiG C-terminal domain-like"/>
    <property type="match status" value="1"/>
</dbReference>
<dbReference type="EMBL" id="AEUP01000031">
    <property type="protein sequence ID" value="EGE46960.1"/>
    <property type="molecule type" value="Genomic_DNA"/>
</dbReference>
<dbReference type="Gene3D" id="3.30.420.180">
    <property type="entry name" value="CobE/GbiG C-terminal domain"/>
    <property type="match status" value="1"/>
</dbReference>
<dbReference type="Pfam" id="PF01890">
    <property type="entry name" value="CbiG_C"/>
    <property type="match status" value="1"/>
</dbReference>
<proteinExistence type="predicted"/>
<name>F1YVW7_9PROT</name>
<organism evidence="2 3">
    <name type="scientific">Acetobacter pomorum DM001</name>
    <dbReference type="NCBI Taxonomy" id="945681"/>
    <lineage>
        <taxon>Bacteria</taxon>
        <taxon>Pseudomonadati</taxon>
        <taxon>Pseudomonadota</taxon>
        <taxon>Alphaproteobacteria</taxon>
        <taxon>Acetobacterales</taxon>
        <taxon>Acetobacteraceae</taxon>
        <taxon>Acetobacter</taxon>
    </lineage>
</organism>
<reference evidence="2 3" key="1">
    <citation type="journal article" date="2011" name="Science">
        <title>Drosophila microbiome modulates host developmental and metabolic homeostasis via insulin signaling.</title>
        <authorList>
            <person name="Shin S.C."/>
            <person name="Kim S.H."/>
            <person name="You H."/>
            <person name="Kim B."/>
            <person name="Kim A.C."/>
            <person name="Lee K.A."/>
            <person name="Yoon J.H."/>
            <person name="Ryu J.H."/>
            <person name="Lee W.J."/>
        </authorList>
    </citation>
    <scope>NUCLEOTIDE SEQUENCE [LARGE SCALE GENOMIC DNA]</scope>
    <source>
        <strain evidence="2 3">DM001</strain>
    </source>
</reference>
<evidence type="ECO:0000313" key="2">
    <source>
        <dbReference type="EMBL" id="EGE46960.1"/>
    </source>
</evidence>
<feature type="domain" description="CobE/GbiG C-terminal" evidence="1">
    <location>
        <begin position="11"/>
        <end position="129"/>
    </location>
</feature>